<dbReference type="SMART" id="SM00913">
    <property type="entry name" value="IBN_N"/>
    <property type="match status" value="1"/>
</dbReference>
<dbReference type="RefSeq" id="XP_044566907.1">
    <property type="nucleotide sequence ID" value="XM_044702533.1"/>
</dbReference>
<dbReference type="InterPro" id="IPR016024">
    <property type="entry name" value="ARM-type_fold"/>
</dbReference>
<dbReference type="GO" id="GO:0005737">
    <property type="term" value="C:cytoplasm"/>
    <property type="evidence" value="ECO:0007669"/>
    <property type="project" value="UniProtKB-SubCell"/>
</dbReference>
<dbReference type="Gene3D" id="1.25.10.10">
    <property type="entry name" value="Leucine-rich Repeat Variant"/>
    <property type="match status" value="1"/>
</dbReference>
<evidence type="ECO:0000256" key="5">
    <source>
        <dbReference type="ARBA" id="ARBA00022490"/>
    </source>
</evidence>
<evidence type="ECO:0000313" key="10">
    <source>
        <dbReference type="Proteomes" id="UP000444721"/>
    </source>
</evidence>
<reference evidence="9 10" key="1">
    <citation type="journal article" date="2019" name="Sci. Rep.">
        <title>Nanopore sequencing improves the draft genome of the human pathogenic amoeba Naegleria fowleri.</title>
        <authorList>
            <person name="Liechti N."/>
            <person name="Schurch N."/>
            <person name="Bruggmann R."/>
            <person name="Wittwer M."/>
        </authorList>
    </citation>
    <scope>NUCLEOTIDE SEQUENCE [LARGE SCALE GENOMIC DNA]</scope>
    <source>
        <strain evidence="9 10">ATCC 30894</strain>
    </source>
</reference>
<evidence type="ECO:0000256" key="6">
    <source>
        <dbReference type="ARBA" id="ARBA00022927"/>
    </source>
</evidence>
<proteinExistence type="inferred from homology"/>
<dbReference type="VEuPathDB" id="AmoebaDB:NfTy_023620"/>
<dbReference type="VEuPathDB" id="AmoebaDB:NF0080390"/>
<dbReference type="PROSITE" id="PS50166">
    <property type="entry name" value="IMPORTIN_B_NT"/>
    <property type="match status" value="1"/>
</dbReference>
<dbReference type="SUPFAM" id="SSF48371">
    <property type="entry name" value="ARM repeat"/>
    <property type="match status" value="1"/>
</dbReference>
<dbReference type="Proteomes" id="UP000444721">
    <property type="component" value="Unassembled WGS sequence"/>
</dbReference>
<evidence type="ECO:0000259" key="8">
    <source>
        <dbReference type="PROSITE" id="PS50166"/>
    </source>
</evidence>
<dbReference type="InterPro" id="IPR001494">
    <property type="entry name" value="Importin-beta_N"/>
</dbReference>
<evidence type="ECO:0000256" key="1">
    <source>
        <dbReference type="ARBA" id="ARBA00004123"/>
    </source>
</evidence>
<dbReference type="GO" id="GO:0005049">
    <property type="term" value="F:nuclear export signal receptor activity"/>
    <property type="evidence" value="ECO:0007669"/>
    <property type="project" value="InterPro"/>
</dbReference>
<dbReference type="AlphaFoldDB" id="A0A6A5C6S4"/>
<comment type="subcellular location">
    <subcellularLocation>
        <location evidence="2">Cytoplasm</location>
    </subcellularLocation>
    <subcellularLocation>
        <location evidence="1">Nucleus</location>
    </subcellularLocation>
</comment>
<dbReference type="GO" id="GO:0031267">
    <property type="term" value="F:small GTPase binding"/>
    <property type="evidence" value="ECO:0007669"/>
    <property type="project" value="InterPro"/>
</dbReference>
<keyword evidence="4" id="KW-0813">Transport</keyword>
<dbReference type="GeneID" id="68119270"/>
<accession>A0A6A5C6S4</accession>
<dbReference type="InterPro" id="IPR044189">
    <property type="entry name" value="XPO4/7-like"/>
</dbReference>
<evidence type="ECO:0000256" key="7">
    <source>
        <dbReference type="ARBA" id="ARBA00023242"/>
    </source>
</evidence>
<gene>
    <name evidence="9" type="ORF">FDP41_012055</name>
</gene>
<evidence type="ECO:0000313" key="9">
    <source>
        <dbReference type="EMBL" id="KAF0982194.1"/>
    </source>
</evidence>
<organism evidence="9 10">
    <name type="scientific">Naegleria fowleri</name>
    <name type="common">Brain eating amoeba</name>
    <dbReference type="NCBI Taxonomy" id="5763"/>
    <lineage>
        <taxon>Eukaryota</taxon>
        <taxon>Discoba</taxon>
        <taxon>Heterolobosea</taxon>
        <taxon>Tetramitia</taxon>
        <taxon>Eutetramitia</taxon>
        <taxon>Vahlkampfiidae</taxon>
        <taxon>Naegleria</taxon>
    </lineage>
</organism>
<feature type="domain" description="Importin N-terminal" evidence="8">
    <location>
        <begin position="28"/>
        <end position="93"/>
    </location>
</feature>
<keyword evidence="6" id="KW-0653">Protein transport</keyword>
<evidence type="ECO:0000256" key="2">
    <source>
        <dbReference type="ARBA" id="ARBA00004496"/>
    </source>
</evidence>
<dbReference type="GO" id="GO:0005643">
    <property type="term" value="C:nuclear pore"/>
    <property type="evidence" value="ECO:0007669"/>
    <property type="project" value="TreeGrafter"/>
</dbReference>
<sequence length="1083" mass="124715">MMSQEDLVKFESLCRSIYGQVESERKEAERQLHMFQKLENYPKLIMIFDASADPHALFFAASQITKMITNNWNSFSAEKKTDLRNYLLNYLAKRGIEIPKFVSSELLKLVGRLTKLGWLEDQQNRDLPEQIKKYFIQVTNPQLSIVGLRILNSIIEEMNTLTTRKSLTQHRKIAVSFRDLALRGIFETSLFTLKDVLRSLSGMGLNIGGMNNNLQANEALCQEALELTLSCLKFDFVGIFPDESSEDVGTIQIPGAWRPLFEESDTLELFWNLYSTLGNPKLRKDVLQILVLLCSVRRSLFTGDDERKDFLSKFIDGMSGVLKTRFGLDDQDTYNEFCRLLARIKSNFQLNEFVVCKGYVQWLDLSATFSQESFKSLEWSNQSVYYILNLWSRLVASKPYLKAEHESYLDKYVPEISKQYTISRLEYASLCASDDSVENPLEHKENLDEQLDAIPQLIHFDYKVSGQHLTELFDPVLQMYIEAVNTNIPIQSLNELELKLTWLTYIVGSVIGKRYVSSLSVEEAELLDGTLSARILRLIPLIDIRIKNYSHTNYLRDTSLQHLEFSLLYFMKSFKKSYLGDASGSVGNSSTPKIFTRLYELLNIAGEQLQVLNIFIGKIASNLKVWARVDNIVTETMSLFDDIASGYLSAKLASKLETTRYLLLNHGPENFPFLNEITNLRQRTAFYKTLCKLLFLQNYTEDDFLSFIKPLESVSDRLNAIDNPEVFKQEGVKNALIGWCRDLRGIVIGCNNKRTYTFFFDWFFDKYSSILEKAAQVWYDNQFVMNSLLKFLADFVLNKNQRICFSYSSPHGILIFKKTSSILTNYGQRLQNVPIREKAYDEKYKGICTSMNILSRCLAGKYCNFGVFDLYKDPSLNEVLNTVLRLALSIPYSEIMAYPKLCRAYYGLMETLFQEHTHTIIKFETPIFLQILKSLEEGVSIEDLGLSSQICAALDNLFTFYYTQAKKNTPDAQLLASHLKQNIDLIPNMLSQFFRIIILEECGNQWSLSRTMLVLIVLNPPFYETLKQGIINSVAGNDPERITKVREAFDKLMDGVEMNLESKNRDKFTGNLITFRQDVRNVL</sequence>
<dbReference type="OrthoDB" id="244158at2759"/>
<dbReference type="EMBL" id="VFQX01000012">
    <property type="protein sequence ID" value="KAF0982194.1"/>
    <property type="molecule type" value="Genomic_DNA"/>
</dbReference>
<keyword evidence="7" id="KW-0539">Nucleus</keyword>
<dbReference type="Pfam" id="PF25795">
    <property type="entry name" value="TPR_XPO7"/>
    <property type="match status" value="1"/>
</dbReference>
<protein>
    <recommendedName>
        <fullName evidence="8">Importin N-terminal domain-containing protein</fullName>
    </recommendedName>
</protein>
<dbReference type="OMA" id="DCFHELC"/>
<dbReference type="PANTHER" id="PTHR12596:SF2">
    <property type="entry name" value="EXPORTIN-7 ISOFORM X1"/>
    <property type="match status" value="1"/>
</dbReference>
<comment type="similarity">
    <text evidence="3">Belongs to the exportin family.</text>
</comment>
<evidence type="ECO:0000256" key="4">
    <source>
        <dbReference type="ARBA" id="ARBA00022448"/>
    </source>
</evidence>
<comment type="caution">
    <text evidence="9">The sequence shown here is derived from an EMBL/GenBank/DDBJ whole genome shotgun (WGS) entry which is preliminary data.</text>
</comment>
<keyword evidence="5" id="KW-0963">Cytoplasm</keyword>
<evidence type="ECO:0000256" key="3">
    <source>
        <dbReference type="ARBA" id="ARBA00009466"/>
    </source>
</evidence>
<keyword evidence="10" id="KW-1185">Reference proteome</keyword>
<dbReference type="InterPro" id="IPR011989">
    <property type="entry name" value="ARM-like"/>
</dbReference>
<dbReference type="PANTHER" id="PTHR12596">
    <property type="entry name" value="EXPORTIN 4,7-RELATED"/>
    <property type="match status" value="1"/>
</dbReference>
<dbReference type="GO" id="GO:0006611">
    <property type="term" value="P:protein export from nucleus"/>
    <property type="evidence" value="ECO:0007669"/>
    <property type="project" value="TreeGrafter"/>
</dbReference>
<dbReference type="InterPro" id="IPR057947">
    <property type="entry name" value="TPR_XPO7/RBP17"/>
</dbReference>
<name>A0A6A5C6S4_NAEFO</name>
<dbReference type="Pfam" id="PF03810">
    <property type="entry name" value="IBN_N"/>
    <property type="match status" value="1"/>
</dbReference>
<dbReference type="VEuPathDB" id="AmoebaDB:FDP41_012055"/>